<feature type="compositionally biased region" description="Basic and acidic residues" evidence="6">
    <location>
        <begin position="1076"/>
        <end position="1090"/>
    </location>
</feature>
<gene>
    <name evidence="9" type="ORF">AK88_00131</name>
</gene>
<dbReference type="Proteomes" id="UP000054561">
    <property type="component" value="Unassembled WGS sequence"/>
</dbReference>
<feature type="region of interest" description="Disordered" evidence="6">
    <location>
        <begin position="2265"/>
        <end position="2297"/>
    </location>
</feature>
<keyword evidence="3" id="KW-0238">DNA-binding</keyword>
<dbReference type="Pfam" id="PF00847">
    <property type="entry name" value="AP2"/>
    <property type="match status" value="1"/>
</dbReference>
<feature type="region of interest" description="Disordered" evidence="6">
    <location>
        <begin position="771"/>
        <end position="815"/>
    </location>
</feature>
<evidence type="ECO:0000259" key="8">
    <source>
        <dbReference type="Pfam" id="PF14733"/>
    </source>
</evidence>
<dbReference type="InterPro" id="IPR028078">
    <property type="entry name" value="ACDC"/>
</dbReference>
<feature type="domain" description="AP2-coincident C-terminal" evidence="8">
    <location>
        <begin position="2629"/>
        <end position="2732"/>
    </location>
</feature>
<dbReference type="Gene3D" id="1.20.5.2050">
    <property type="match status" value="1"/>
</dbReference>
<evidence type="ECO:0000256" key="6">
    <source>
        <dbReference type="SAM" id="MobiDB-lite"/>
    </source>
</evidence>
<evidence type="ECO:0000256" key="5">
    <source>
        <dbReference type="ARBA" id="ARBA00023242"/>
    </source>
</evidence>
<dbReference type="InterPro" id="IPR001471">
    <property type="entry name" value="AP2/ERF_dom"/>
</dbReference>
<feature type="region of interest" description="Disordered" evidence="6">
    <location>
        <begin position="1007"/>
        <end position="1090"/>
    </location>
</feature>
<name>A0A0D9QTI9_PLAFR</name>
<feature type="domain" description="AP2/ERF" evidence="7">
    <location>
        <begin position="189"/>
        <end position="240"/>
    </location>
</feature>
<keyword evidence="10" id="KW-1185">Reference proteome</keyword>
<organism evidence="9 10">
    <name type="scientific">Plasmodium fragile</name>
    <dbReference type="NCBI Taxonomy" id="5857"/>
    <lineage>
        <taxon>Eukaryota</taxon>
        <taxon>Sar</taxon>
        <taxon>Alveolata</taxon>
        <taxon>Apicomplexa</taxon>
        <taxon>Aconoidasida</taxon>
        <taxon>Haemosporida</taxon>
        <taxon>Plasmodiidae</taxon>
        <taxon>Plasmodium</taxon>
        <taxon>Plasmodium (Plasmodium)</taxon>
    </lineage>
</organism>
<evidence type="ECO:0000259" key="7">
    <source>
        <dbReference type="Pfam" id="PF00847"/>
    </source>
</evidence>
<feature type="compositionally biased region" description="Basic residues" evidence="6">
    <location>
        <begin position="1631"/>
        <end position="1646"/>
    </location>
</feature>
<sequence>MKKDLSKRPVRARRKKTMNSFYYNSDYSNDLNSEDGKGRMSCLKRGETSDGFETSGTTKTKEQRKYHDMYNHNQRVGNNPMINDLDVNSIMSHDSKKNDFFDDSNNLKDSSDNEKRIRIKNHRAQNDEMLDIKNEVKMEHNGSNNSLRADKGKGYNAGANASSKTNCNRTKHLSNSSENNYAKMAEKLPHVVGVRFDKSQNRWLSGICINGRCINRYFPVYKYGFEEARRLAIQHRKNFETANLGHLKKQQGEAKTSHLNLLNINSQIPNGFKDIQGKNKLIFKYLSYDSIQKEWVVTYDYDNKVLVNKFPVDIYGYNNAYEMAVQCINRLTVCNQEKMCKNSSQDSNQSTNQNVNQGVGANAGPIAKMFKGDNMKGLISSENDLSDQGSVLSSSISQRKEKTNKLFNLANKLLTTPINSEEMNGLIAHHENNIYNGGGSSSSKHHFFGGGGEYNNNTYSDYMSDKKHKVGQSDSDVGNPCSDKNIHQNEYNNFYKNDTSFLSNDFHYFNNITKQINSNNSVNENDEDDLLAGVKGLAHRAFGGSNNNSANDSNNNAHFKPDLYNDSSYTPLNASSYPLLEDDGIIGSVFDSHKNILTNSSNSSNNNMSGKNNNEPSSLAYLSSIKRNSDENNAKLLQLVNTSLIDEEDQNTYNLLNNVFKHSNMNNKSIDSGSTTVNHTLDEEENEKRTLGVVKWNHLIKSQEFDAVNNNENYSSNNHNGINNAFSSSSFSSTSKKKKNSLFDASTSEGITNPQILEAFLKLSSGKDAGLDSSINLDERGDHMREDKHMRRRSRHFGEDTVEGSHSDENDLGNRAGAKHAFGQFFQRDRDAEEGGHANDDEEHVQNEVQKKHKFNEHLNYENLLNLNKMIRNLMNKNNNSNSSNNANNDDDGHEKIIKGINTLINLNTPSVVGRTAENVTNESRDNEQQGSFGASTMNELESVIKRHLEASVNYDDYITVKDEQDDDVMNVDTEQGDESIPVKDLESESQVNSSQNDIALYHTSSNGDVVANKPSNDEEPNVVNQEEEKLNGENNLDEDTQTRQGDGLEENVENITDQNVENNNAPNDTMTTTQEEDKSTEKNQLEEKKTKQNIECKEIAMMLYPWKKGIQWNEQRNMWVCKLWDERGKEITKHVYVKNKEGVEIGYKYCSQMRMNSFAFYLTSELNKFPTIEEISYDLQNLCFVVDYKDEEKRTYSFEGGICRAFEDAVEYLNKRKGEENNAAENVEKGEEQIGEQLDDGADRGHGHSQTEREEQAEENSQVDDNKNTDENSQTDGNKQTNANHGPHNITDFVQDEKNHAQLDDTFKELNYFECRQKLPSSNTCEQTKLAYSLKPWVKGIIWEEKMKKWVVFFKDINKNLRISFFNPCDYNNDVVLSYKKCCEYFLQVKKSNNFDENKEDFSESIRDFINNFEFDNNTNEHHLNEHNNEEDADAHADDGGAAGTDLIQGNKGKNVDYYNKDKDHSKFGDSAQVNASFFSKIRNMLVSMGKGNNSGSGNTGKDNYDDYDDDEEEEDAAYKQQFPNGGKTAEKRKFIMMNNGNDSNNLNYADPRKLIKLELPNDELAHSSQNGNDIKGNNAMALLQAYKYAADLTDRKGNGKADLLLMQNSDFFNQLSHSNFVDNENEKTTKRKKGNKRHVGKGKHGIGDNADNATAGSDNAESDDDNESNINNHERNDATRNSNISGTVRKGLMDSKKYFDLHENSHLLNGSNDYLLNDEDGCYKMDYSGSDRQKKGSLTNEYGYNSTSHNNSNAYQEDGTATASGAAKCTLGGGRGIKNEVNYDSNFLGSNNIDSSSDIMMNGNNASSNHINLLKQQQGVVAGADIAAMLEYVRNNADNATAASNTTTTTTTMNTDLTHNNNNNSGKRGGLRNYEKYNTNVDNRSLNKINEKLDCLIDNNINVRLPKSEILNQAASLPKLQGMFFDKRRNYWTVSVCGFRKSFGVRTRGVYQAYKLAAEFRNRILETNKGGKCYPQKSSSMSSNYKYNVKNANNNGLIKDEKGNFAHESSLPNVEDENLKKKTMSLCNMGNGNNDKDLAPCGDTRGLPGVVGSGAFGAKGNNNLGFATSNIYDYLWDKKATGIGNVSANGTACTNTSNCSTVCGAVCTGMCTTIGGSTMCSGACGSICSGNCSGSKKDVTNNSSTNSVSYDENCANLEDDKTNLNGKTNKCNGDKRLRANYGQSKNENGIMSMMTDSNLMHLLNEGTGAEALLKENKTNLLKKANAHNLSSSNSAISNNGGNTANYSPTHIYEVENINNNQDYYLKGEDGKTDLNKSEDYKNGKSNSSSNHVSPNMNLIKTGMNSDDGSKTGNVIFAGLDSDDGPNNTSGMGRGLGEGNNNLHKISTTFGEHCTHDEPYGKNGTHNDYDTQAQNNKALTEVDLLNKLISQNIDDNLCFSYSNNIGYPGDENYEHGKDDLFKTFNFDGENKAFNFGGLLDETVEERDIRINKEVHKCKLVEGLIYDEANKCFRIKINGYRKAYSVIRRGVKEAYKLSIEAIHQIRRQAHLGGLGALGLGLNDSSPSSGNLLAGKLNNTSDQGQINANNLTHFYNSSPENSKRNSLYNYQYKNKQEAQNDFTEGLFENATDVNNNGSTQVDSNKDDCLGETKKVSRENNSSFPTLNIDDKYYELLKTAIIICLNDILMNSIPKLFHLYKNISSTTNVKIEDVLNKEKKRKEQSIKYHIEYTQNSIGVSSLIPYLRLFSMEILNNVLPSTQSLEIQRQIIHSLDLQAYNTSY</sequence>
<protein>
    <recommendedName>
        <fullName evidence="11">AP2/ERF domain-containing protein</fullName>
    </recommendedName>
</protein>
<keyword evidence="4" id="KW-0804">Transcription</keyword>
<feature type="compositionally biased region" description="Basic and acidic residues" evidence="6">
    <location>
        <begin position="2267"/>
        <end position="2284"/>
    </location>
</feature>
<feature type="region of interest" description="Disordered" evidence="6">
    <location>
        <begin position="1624"/>
        <end position="1689"/>
    </location>
</feature>
<feature type="region of interest" description="Disordered" evidence="6">
    <location>
        <begin position="973"/>
        <end position="995"/>
    </location>
</feature>
<dbReference type="GO" id="GO:0005634">
    <property type="term" value="C:nucleus"/>
    <property type="evidence" value="ECO:0007669"/>
    <property type="project" value="UniProtKB-SubCell"/>
</dbReference>
<feature type="compositionally biased region" description="Basic and acidic residues" evidence="6">
    <location>
        <begin position="1242"/>
        <end position="1255"/>
    </location>
</feature>
<evidence type="ECO:0000256" key="2">
    <source>
        <dbReference type="ARBA" id="ARBA00023015"/>
    </source>
</evidence>
<feature type="region of interest" description="Disordered" evidence="6">
    <location>
        <begin position="1490"/>
        <end position="1514"/>
    </location>
</feature>
<feature type="region of interest" description="Disordered" evidence="6">
    <location>
        <begin position="1239"/>
        <end position="1292"/>
    </location>
</feature>
<evidence type="ECO:0000313" key="10">
    <source>
        <dbReference type="Proteomes" id="UP000054561"/>
    </source>
</evidence>
<dbReference type="EMBL" id="KQ001645">
    <property type="protein sequence ID" value="KJP90283.1"/>
    <property type="molecule type" value="Genomic_DNA"/>
</dbReference>
<dbReference type="GO" id="GO:0003677">
    <property type="term" value="F:DNA binding"/>
    <property type="evidence" value="ECO:0007669"/>
    <property type="project" value="UniProtKB-KW"/>
</dbReference>
<evidence type="ECO:0000256" key="4">
    <source>
        <dbReference type="ARBA" id="ARBA00023163"/>
    </source>
</evidence>
<keyword evidence="2" id="KW-0805">Transcription regulation</keyword>
<evidence type="ECO:0000256" key="3">
    <source>
        <dbReference type="ARBA" id="ARBA00023125"/>
    </source>
</evidence>
<feature type="region of interest" description="Disordered" evidence="6">
    <location>
        <begin position="875"/>
        <end position="894"/>
    </location>
</feature>
<feature type="compositionally biased region" description="Polar residues" evidence="6">
    <location>
        <begin position="1054"/>
        <end position="1074"/>
    </location>
</feature>
<dbReference type="OrthoDB" id="332674at2759"/>
<feature type="compositionally biased region" description="Polar residues" evidence="6">
    <location>
        <begin position="1272"/>
        <end position="1285"/>
    </location>
</feature>
<feature type="compositionally biased region" description="Polar residues" evidence="6">
    <location>
        <begin position="2285"/>
        <end position="2297"/>
    </location>
</feature>
<dbReference type="OMA" id="MAVQCIN"/>
<dbReference type="GeneID" id="24265445"/>
<dbReference type="VEuPathDB" id="PlasmoDB:AK88_00131"/>
<dbReference type="Pfam" id="PF14733">
    <property type="entry name" value="ACDC"/>
    <property type="match status" value="1"/>
</dbReference>
<proteinExistence type="predicted"/>
<dbReference type="GO" id="GO:0003700">
    <property type="term" value="F:DNA-binding transcription factor activity"/>
    <property type="evidence" value="ECO:0007669"/>
    <property type="project" value="InterPro"/>
</dbReference>
<evidence type="ECO:0008006" key="11">
    <source>
        <dbReference type="Google" id="ProtNLM"/>
    </source>
</evidence>
<evidence type="ECO:0000313" key="9">
    <source>
        <dbReference type="EMBL" id="KJP90283.1"/>
    </source>
</evidence>
<feature type="compositionally biased region" description="Polar residues" evidence="6">
    <location>
        <begin position="159"/>
        <end position="175"/>
    </location>
</feature>
<accession>A0A0D9QTI9</accession>
<comment type="subcellular location">
    <subcellularLocation>
        <location evidence="1">Nucleus</location>
    </subcellularLocation>
</comment>
<evidence type="ECO:0000256" key="1">
    <source>
        <dbReference type="ARBA" id="ARBA00004123"/>
    </source>
</evidence>
<dbReference type="RefSeq" id="XP_012333205.1">
    <property type="nucleotide sequence ID" value="XM_012477782.1"/>
</dbReference>
<feature type="compositionally biased region" description="Low complexity" evidence="6">
    <location>
        <begin position="875"/>
        <end position="888"/>
    </location>
</feature>
<feature type="compositionally biased region" description="Basic and acidic residues" evidence="6">
    <location>
        <begin position="796"/>
        <end position="809"/>
    </location>
</feature>
<feature type="region of interest" description="Disordered" evidence="6">
    <location>
        <begin position="139"/>
        <end position="175"/>
    </location>
</feature>
<feature type="compositionally biased region" description="Basic and acidic residues" evidence="6">
    <location>
        <begin position="777"/>
        <end position="789"/>
    </location>
</feature>
<reference evidence="9 10" key="1">
    <citation type="submission" date="2014-03" db="EMBL/GenBank/DDBJ databases">
        <title>The Genome Sequence of Plasmodium fragile nilgiri.</title>
        <authorList>
            <consortium name="The Broad Institute Genomics Platform"/>
            <consortium name="The Broad Institute Genome Sequencing Center for Infectious Disease"/>
            <person name="Neafsey D."/>
            <person name="Duraisingh M."/>
            <person name="Young S.K."/>
            <person name="Zeng Q."/>
            <person name="Gargeya S."/>
            <person name="Abouelleil A."/>
            <person name="Alvarado L."/>
            <person name="Chapman S.B."/>
            <person name="Gainer-Dewar J."/>
            <person name="Goldberg J."/>
            <person name="Griggs A."/>
            <person name="Gujja S."/>
            <person name="Hansen M."/>
            <person name="Howarth C."/>
            <person name="Imamovic A."/>
            <person name="Larimer J."/>
            <person name="Pearson M."/>
            <person name="Poon T.W."/>
            <person name="Priest M."/>
            <person name="Roberts A."/>
            <person name="Saif S."/>
            <person name="Shea T."/>
            <person name="Sykes S."/>
            <person name="Wortman J."/>
            <person name="Nusbaum C."/>
            <person name="Birren B."/>
        </authorList>
    </citation>
    <scope>NUCLEOTIDE SEQUENCE [LARGE SCALE GENOMIC DNA]</scope>
    <source>
        <strain evidence="10">nilgiri</strain>
    </source>
</reference>
<keyword evidence="5" id="KW-0539">Nucleus</keyword>